<dbReference type="PANTHER" id="PTHR10938">
    <property type="entry name" value="TRANSLATION INITIATION FACTOR IF-3"/>
    <property type="match status" value="1"/>
</dbReference>
<dbReference type="InterPro" id="IPR001288">
    <property type="entry name" value="Translation_initiation_fac_3"/>
</dbReference>
<dbReference type="Gene3D" id="3.30.110.10">
    <property type="entry name" value="Translation initiation factor 3 (IF-3), C-terminal domain"/>
    <property type="match status" value="1"/>
</dbReference>
<keyword evidence="6" id="KW-1185">Reference proteome</keyword>
<name>A0AAN7TSY4_9MYCE</name>
<dbReference type="GO" id="GO:0032790">
    <property type="term" value="P:ribosome disassembly"/>
    <property type="evidence" value="ECO:0007669"/>
    <property type="project" value="TreeGrafter"/>
</dbReference>
<reference evidence="5 6" key="1">
    <citation type="submission" date="2023-11" db="EMBL/GenBank/DDBJ databases">
        <title>Dfirmibasis_genome.</title>
        <authorList>
            <person name="Edelbroek B."/>
            <person name="Kjellin J."/>
            <person name="Jerlstrom-Hultqvist J."/>
            <person name="Soderbom F."/>
        </authorList>
    </citation>
    <scope>NUCLEOTIDE SEQUENCE [LARGE SCALE GENOMIC DNA]</scope>
    <source>
        <strain evidence="5 6">TNS-C-14</strain>
    </source>
</reference>
<dbReference type="EMBL" id="JAVFKY010000003">
    <property type="protein sequence ID" value="KAK5578879.1"/>
    <property type="molecule type" value="Genomic_DNA"/>
</dbReference>
<dbReference type="GO" id="GO:0003743">
    <property type="term" value="F:translation initiation factor activity"/>
    <property type="evidence" value="ECO:0007669"/>
    <property type="project" value="UniProtKB-KW"/>
</dbReference>
<evidence type="ECO:0000256" key="2">
    <source>
        <dbReference type="ARBA" id="ARBA00022540"/>
    </source>
</evidence>
<dbReference type="PANTHER" id="PTHR10938:SF0">
    <property type="entry name" value="TRANSLATION INITIATION FACTOR IF-3, MITOCHONDRIAL"/>
    <property type="match status" value="1"/>
</dbReference>
<evidence type="ECO:0000256" key="3">
    <source>
        <dbReference type="ARBA" id="ARBA00022917"/>
    </source>
</evidence>
<comment type="caution">
    <text evidence="5">The sequence shown here is derived from an EMBL/GenBank/DDBJ whole genome shotgun (WGS) entry which is preliminary data.</text>
</comment>
<dbReference type="GO" id="GO:0070124">
    <property type="term" value="P:mitochondrial translational initiation"/>
    <property type="evidence" value="ECO:0007669"/>
    <property type="project" value="TreeGrafter"/>
</dbReference>
<dbReference type="GO" id="GO:0005739">
    <property type="term" value="C:mitochondrion"/>
    <property type="evidence" value="ECO:0007669"/>
    <property type="project" value="TreeGrafter"/>
</dbReference>
<evidence type="ECO:0000256" key="4">
    <source>
        <dbReference type="SAM" id="MobiDB-lite"/>
    </source>
</evidence>
<feature type="region of interest" description="Disordered" evidence="4">
    <location>
        <begin position="120"/>
        <end position="144"/>
    </location>
</feature>
<proteinExistence type="inferred from homology"/>
<protein>
    <submittedName>
        <fullName evidence="5">Uncharacterized protein</fullName>
    </submittedName>
</protein>
<dbReference type="Proteomes" id="UP001344447">
    <property type="component" value="Unassembled WGS sequence"/>
</dbReference>
<keyword evidence="2" id="KW-0396">Initiation factor</keyword>
<feature type="region of interest" description="Disordered" evidence="4">
    <location>
        <begin position="529"/>
        <end position="591"/>
    </location>
</feature>
<evidence type="ECO:0000313" key="6">
    <source>
        <dbReference type="Proteomes" id="UP001344447"/>
    </source>
</evidence>
<accession>A0AAN7TSY4</accession>
<gene>
    <name evidence="5" type="ORF">RB653_008554</name>
</gene>
<organism evidence="5 6">
    <name type="scientific">Dictyostelium firmibasis</name>
    <dbReference type="NCBI Taxonomy" id="79012"/>
    <lineage>
        <taxon>Eukaryota</taxon>
        <taxon>Amoebozoa</taxon>
        <taxon>Evosea</taxon>
        <taxon>Eumycetozoa</taxon>
        <taxon>Dictyostelia</taxon>
        <taxon>Dictyosteliales</taxon>
        <taxon>Dictyosteliaceae</taxon>
        <taxon>Dictyostelium</taxon>
    </lineage>
</organism>
<dbReference type="SUPFAM" id="SSF55200">
    <property type="entry name" value="Translation initiation factor IF3, C-terminal domain"/>
    <property type="match status" value="1"/>
</dbReference>
<comment type="similarity">
    <text evidence="1">Belongs to the IF-3 family.</text>
</comment>
<evidence type="ECO:0000256" key="1">
    <source>
        <dbReference type="ARBA" id="ARBA00005439"/>
    </source>
</evidence>
<evidence type="ECO:0000313" key="5">
    <source>
        <dbReference type="EMBL" id="KAK5578879.1"/>
    </source>
</evidence>
<dbReference type="AlphaFoldDB" id="A0AAN7TSY4"/>
<dbReference type="InterPro" id="IPR036788">
    <property type="entry name" value="T_IF-3_C_sf"/>
</dbReference>
<keyword evidence="3" id="KW-0648">Protein biosynthesis</keyword>
<dbReference type="GO" id="GO:0043022">
    <property type="term" value="F:ribosome binding"/>
    <property type="evidence" value="ECO:0007669"/>
    <property type="project" value="TreeGrafter"/>
</dbReference>
<sequence>MTYEYDEDSDFEKKSHTVLGLDEDKLDGEFDEMEKNRKIEKSKREINHKKHKKVTALELFLNETSKITEPQVDLVDDDQLHVFPPQKNHKKNMTNSARHKHNQVQFQRSNNALLEPDEYENEDELLSEGDENGGELFDANEYDPDEDFLEGYNTASRQYGDLDDQSLDEEDLEEQYEDETPDIIAMDLEEMELMKRREVEREKLAKKTFEVEKRKKKILKEVGFGDDEILNLFKETTTLSKSTTKKFDKRSKYIQYKIFSHNKAELSDLSVRLFEIDTARGVRTNFNDDVLQVDQVQVVDVDGTNVGIMTGPKAFRYAYVRKMDIFLSYGANNKVYGRLMAFEDFIKITEKKIIQEKEKRENVATKTTKNVLISSNISENDRLTKFDQIKKFLLRRHSVEVTITFKDENTGQEDGKKIFSLLDSEVHGIGKVQSRFEKEGGLVSRFYQPLTLREREAFLLKVEKSENSEKEKLTEKLERDEIDRLDELGLDIDPVQLAATVAAGLKKIQLQQELAKENITQAEYNLFEEEEKEKEKKRKEKEEKFKLAPVSGEGLSNKQIKQNLNKNKKLEKQLKNKNKKNFRNNDDEELF</sequence>